<dbReference type="InterPro" id="IPR029063">
    <property type="entry name" value="SAM-dependent_MTases_sf"/>
</dbReference>
<feature type="domain" description="Methyltransferase small" evidence="5">
    <location>
        <begin position="177"/>
        <end position="312"/>
    </location>
</feature>
<evidence type="ECO:0000259" key="5">
    <source>
        <dbReference type="Pfam" id="PF05175"/>
    </source>
</evidence>
<dbReference type="GO" id="GO:0005840">
    <property type="term" value="C:ribosome"/>
    <property type="evidence" value="ECO:0007669"/>
    <property type="project" value="UniProtKB-KW"/>
</dbReference>
<dbReference type="CDD" id="cd02440">
    <property type="entry name" value="AdoMet_MTases"/>
    <property type="match status" value="1"/>
</dbReference>
<dbReference type="GO" id="GO:0008170">
    <property type="term" value="F:N-methyltransferase activity"/>
    <property type="evidence" value="ECO:0007669"/>
    <property type="project" value="UniProtKB-ARBA"/>
</dbReference>
<dbReference type="OrthoDB" id="129465at2"/>
<dbReference type="RefSeq" id="WP_005872446.1">
    <property type="nucleotide sequence ID" value="NZ_AKFS01000295.1"/>
</dbReference>
<feature type="domain" description="DUF7059" evidence="6">
    <location>
        <begin position="26"/>
        <end position="106"/>
    </location>
</feature>
<dbReference type="InterPro" id="IPR002052">
    <property type="entry name" value="DNA_methylase_N6_adenine_CS"/>
</dbReference>
<dbReference type="GO" id="GO:0032259">
    <property type="term" value="P:methylation"/>
    <property type="evidence" value="ECO:0007669"/>
    <property type="project" value="UniProtKB-KW"/>
</dbReference>
<dbReference type="GO" id="GO:0035657">
    <property type="term" value="C:eRF1 methyltransferase complex"/>
    <property type="evidence" value="ECO:0007669"/>
    <property type="project" value="TreeGrafter"/>
</dbReference>
<keyword evidence="2 7" id="KW-0489">Methyltransferase</keyword>
<evidence type="ECO:0000256" key="2">
    <source>
        <dbReference type="ARBA" id="ARBA00022603"/>
    </source>
</evidence>
<evidence type="ECO:0000259" key="6">
    <source>
        <dbReference type="Pfam" id="PF23186"/>
    </source>
</evidence>
<dbReference type="PROSITE" id="PS00092">
    <property type="entry name" value="N6_MTASE"/>
    <property type="match status" value="1"/>
</dbReference>
<dbReference type="InterPro" id="IPR007848">
    <property type="entry name" value="Small_mtfrase_dom"/>
</dbReference>
<dbReference type="GO" id="GO:0008757">
    <property type="term" value="F:S-adenosylmethionine-dependent methyltransferase activity"/>
    <property type="evidence" value="ECO:0007669"/>
    <property type="project" value="TreeGrafter"/>
</dbReference>
<dbReference type="Pfam" id="PF23186">
    <property type="entry name" value="DUF7059"/>
    <property type="match status" value="1"/>
</dbReference>
<gene>
    <name evidence="7" type="ORF">HMPREF1317_0075</name>
</gene>
<dbReference type="Gene3D" id="3.40.50.150">
    <property type="entry name" value="Vaccinia Virus protein VP39"/>
    <property type="match status" value="1"/>
</dbReference>
<keyword evidence="8" id="KW-1185">Reference proteome</keyword>
<evidence type="ECO:0000256" key="3">
    <source>
        <dbReference type="ARBA" id="ARBA00022679"/>
    </source>
</evidence>
<comment type="caution">
    <text evidence="7">The sequence shown here is derived from an EMBL/GenBank/DDBJ whole genome shotgun (WGS) entry which is preliminary data.</text>
</comment>
<keyword evidence="7" id="KW-0689">Ribosomal protein</keyword>
<proteinExistence type="inferred from homology"/>
<dbReference type="PANTHER" id="PTHR45875:SF1">
    <property type="entry name" value="METHYLTRANSFERASE N6AMT1"/>
    <property type="match status" value="1"/>
</dbReference>
<dbReference type="AlphaFoldDB" id="J1GTS3"/>
<dbReference type="Pfam" id="PF05175">
    <property type="entry name" value="MTS"/>
    <property type="match status" value="1"/>
</dbReference>
<keyword evidence="3 7" id="KW-0808">Transferase</keyword>
<keyword evidence="7" id="KW-0687">Ribonucleoprotein</keyword>
<dbReference type="PATRIC" id="fig|1125717.3.peg.1866"/>
<dbReference type="GO" id="GO:0003676">
    <property type="term" value="F:nucleic acid binding"/>
    <property type="evidence" value="ECO:0007669"/>
    <property type="project" value="InterPro"/>
</dbReference>
<sequence length="547" mass="57562">MTHSSTPVPVLDIDLIDSLRADLGASEWTVDRINTALSATAKDAMMRGMRVPAMLELAGSHDPAAVLTRFFMLGADEASDVLDAALPSLGARGLVRLGLAGPGGTEGEAGADGAGTPPRLAALFDLRPHSASLPDPDDPASQREHQWWVASDLGEDVTGRPLDEDHVLGIGGASLSLLGQTIRERVDSALDLGCGCGIQALYLATHCGRVVATDLSARAGALTQFNAALNGAPIDVRVGSLFEPVSGESFDLIVSNPPFVITPDTVRAGAGFHEYRDGGMQRDELVGSLIRSAPDHLAPGGTLQILANWEIPAGADPDRLWSSRVEDWLSGLGVDAWVVQRDALDPAQYAEMWIQDSGGRRMSHEAFERGYAAWLRDFTAAGVGAIGMGFLAVRRPEPGEGECAPGGSDQDAGGGQWLPGGGRAAFDLALEGRVPRGVDVAWALRSLRAPRTWDLALTRAPDVREERHYVPGSPDPCLLVLHQGAGLGRSVPVSSAVSAIVGASDGGLTVGQIVTAVAALTDREADEVWDEAREPLAELIRWGFLTF</sequence>
<protein>
    <submittedName>
        <fullName evidence="7">Ribosomal protein L11 methyltransferase-like protein</fullName>
    </submittedName>
</protein>
<dbReference type="EMBL" id="AKFS01000295">
    <property type="protein sequence ID" value="EJF36323.1"/>
    <property type="molecule type" value="Genomic_DNA"/>
</dbReference>
<evidence type="ECO:0000313" key="8">
    <source>
        <dbReference type="Proteomes" id="UP000004578"/>
    </source>
</evidence>
<comment type="similarity">
    <text evidence="1">Belongs to the eukaryotic/archaeal PrmC-related family.</text>
</comment>
<dbReference type="SUPFAM" id="SSF53335">
    <property type="entry name" value="S-adenosyl-L-methionine-dependent methyltransferases"/>
    <property type="match status" value="1"/>
</dbReference>
<dbReference type="Proteomes" id="UP000004578">
    <property type="component" value="Unassembled WGS sequence"/>
</dbReference>
<keyword evidence="4" id="KW-0949">S-adenosyl-L-methionine</keyword>
<evidence type="ECO:0000256" key="4">
    <source>
        <dbReference type="ARBA" id="ARBA00022691"/>
    </source>
</evidence>
<evidence type="ECO:0000256" key="1">
    <source>
        <dbReference type="ARBA" id="ARBA00006149"/>
    </source>
</evidence>
<dbReference type="GO" id="GO:0008276">
    <property type="term" value="F:protein methyltransferase activity"/>
    <property type="evidence" value="ECO:0007669"/>
    <property type="project" value="TreeGrafter"/>
</dbReference>
<organism evidence="7 8">
    <name type="scientific">Schaalia georgiae F0490</name>
    <dbReference type="NCBI Taxonomy" id="1125717"/>
    <lineage>
        <taxon>Bacteria</taxon>
        <taxon>Bacillati</taxon>
        <taxon>Actinomycetota</taxon>
        <taxon>Actinomycetes</taxon>
        <taxon>Actinomycetales</taxon>
        <taxon>Actinomycetaceae</taxon>
        <taxon>Schaalia</taxon>
    </lineage>
</organism>
<dbReference type="InterPro" id="IPR052190">
    <property type="entry name" value="Euk-Arch_PrmC-MTase"/>
</dbReference>
<accession>J1GTS3</accession>
<name>J1GTS3_9ACTO</name>
<dbReference type="PANTHER" id="PTHR45875">
    <property type="entry name" value="METHYLTRANSFERASE N6AMT1"/>
    <property type="match status" value="1"/>
</dbReference>
<dbReference type="InterPro" id="IPR055487">
    <property type="entry name" value="DUF7059"/>
</dbReference>
<evidence type="ECO:0000313" key="7">
    <source>
        <dbReference type="EMBL" id="EJF36323.1"/>
    </source>
</evidence>
<reference evidence="7 8" key="1">
    <citation type="submission" date="2012-05" db="EMBL/GenBank/DDBJ databases">
        <authorList>
            <person name="Harkins D.M."/>
            <person name="Madupu R."/>
            <person name="Durkin A.S."/>
            <person name="Torralba M."/>
            <person name="Methe B."/>
            <person name="Sutton G.G."/>
            <person name="Nelson K.E."/>
        </authorList>
    </citation>
    <scope>NUCLEOTIDE SEQUENCE [LARGE SCALE GENOMIC DNA]</scope>
    <source>
        <strain evidence="7 8">F0490</strain>
    </source>
</reference>